<protein>
    <recommendedName>
        <fullName evidence="1">CRAL-TRIO domain-containing protein</fullName>
    </recommendedName>
</protein>
<dbReference type="Gene3D" id="3.40.525.10">
    <property type="entry name" value="CRAL-TRIO lipid binding domain"/>
    <property type="match status" value="1"/>
</dbReference>
<feature type="domain" description="CRAL-TRIO" evidence="1">
    <location>
        <begin position="143"/>
        <end position="251"/>
    </location>
</feature>
<accession>A0A9N9QH81</accession>
<dbReference type="GO" id="GO:0016020">
    <property type="term" value="C:membrane"/>
    <property type="evidence" value="ECO:0007669"/>
    <property type="project" value="TreeGrafter"/>
</dbReference>
<dbReference type="PROSITE" id="PS50191">
    <property type="entry name" value="CRAL_TRIO"/>
    <property type="match status" value="1"/>
</dbReference>
<dbReference type="PANTHER" id="PTHR10174">
    <property type="entry name" value="ALPHA-TOCOPHEROL TRANSFER PROTEIN-RELATED"/>
    <property type="match status" value="1"/>
</dbReference>
<keyword evidence="3" id="KW-1185">Reference proteome</keyword>
<reference evidence="2" key="1">
    <citation type="submission" date="2022-01" db="EMBL/GenBank/DDBJ databases">
        <authorList>
            <person name="King R."/>
        </authorList>
    </citation>
    <scope>NUCLEOTIDE SEQUENCE</scope>
</reference>
<dbReference type="SUPFAM" id="SSF52087">
    <property type="entry name" value="CRAL/TRIO domain"/>
    <property type="match status" value="1"/>
</dbReference>
<dbReference type="Proteomes" id="UP001152799">
    <property type="component" value="Chromosome 6"/>
</dbReference>
<evidence type="ECO:0000313" key="2">
    <source>
        <dbReference type="EMBL" id="CAG9770311.1"/>
    </source>
</evidence>
<gene>
    <name evidence="2" type="ORF">CEUTPL_LOCUS10766</name>
</gene>
<sequence>MLQKNEEQISAQIYEDFGKTKQDLEEYIEILKTWTKTQTHFPEEPSYRVLRFVIIYNKFSIEKAKQRLDMYYTIRGLMPEFFKNGPFTPGMEMHMKQWQILPLPKPTEDHKRILYHKLNPEYGDPKYFDHGKQLSCILNMLEYLILEDISYRIIYILDLEGVTMGHVAKTSPMIIKKAAVIFEKVYANNVSKIYLINTPSYYDTVFNNIILPVTTPKIQGRIKLCSIDTLLEEVGKQNLPEDIGGDQKPLEELMKDLLQGYEKNRDRYEKLVNLRVDESLRPTKLENDDVLGYYGNFKKINVD</sequence>
<dbReference type="PANTHER" id="PTHR10174:SF222">
    <property type="entry name" value="GH10083P-RELATED"/>
    <property type="match status" value="1"/>
</dbReference>
<dbReference type="EMBL" id="OU892282">
    <property type="protein sequence ID" value="CAG9770311.1"/>
    <property type="molecule type" value="Genomic_DNA"/>
</dbReference>
<dbReference type="AlphaFoldDB" id="A0A9N9QH81"/>
<name>A0A9N9QH81_9CUCU</name>
<evidence type="ECO:0000313" key="3">
    <source>
        <dbReference type="Proteomes" id="UP001152799"/>
    </source>
</evidence>
<dbReference type="OrthoDB" id="6741390at2759"/>
<dbReference type="CDD" id="cd00170">
    <property type="entry name" value="SEC14"/>
    <property type="match status" value="1"/>
</dbReference>
<dbReference type="SUPFAM" id="SSF46938">
    <property type="entry name" value="CRAL/TRIO N-terminal domain"/>
    <property type="match status" value="1"/>
</dbReference>
<evidence type="ECO:0000259" key="1">
    <source>
        <dbReference type="PROSITE" id="PS50191"/>
    </source>
</evidence>
<organism evidence="2 3">
    <name type="scientific">Ceutorhynchus assimilis</name>
    <name type="common">cabbage seed weevil</name>
    <dbReference type="NCBI Taxonomy" id="467358"/>
    <lineage>
        <taxon>Eukaryota</taxon>
        <taxon>Metazoa</taxon>
        <taxon>Ecdysozoa</taxon>
        <taxon>Arthropoda</taxon>
        <taxon>Hexapoda</taxon>
        <taxon>Insecta</taxon>
        <taxon>Pterygota</taxon>
        <taxon>Neoptera</taxon>
        <taxon>Endopterygota</taxon>
        <taxon>Coleoptera</taxon>
        <taxon>Polyphaga</taxon>
        <taxon>Cucujiformia</taxon>
        <taxon>Curculionidae</taxon>
        <taxon>Ceutorhynchinae</taxon>
        <taxon>Ceutorhynchus</taxon>
    </lineage>
</organism>
<dbReference type="InterPro" id="IPR036865">
    <property type="entry name" value="CRAL-TRIO_dom_sf"/>
</dbReference>
<dbReference type="Pfam" id="PF00650">
    <property type="entry name" value="CRAL_TRIO"/>
    <property type="match status" value="1"/>
</dbReference>
<dbReference type="InterPro" id="IPR036273">
    <property type="entry name" value="CRAL/TRIO_N_dom_sf"/>
</dbReference>
<proteinExistence type="predicted"/>
<dbReference type="GO" id="GO:1902936">
    <property type="term" value="F:phosphatidylinositol bisphosphate binding"/>
    <property type="evidence" value="ECO:0007669"/>
    <property type="project" value="TreeGrafter"/>
</dbReference>
<dbReference type="InterPro" id="IPR001251">
    <property type="entry name" value="CRAL-TRIO_dom"/>
</dbReference>